<sequence>MAKIICLIGNGIDALCLGYYLQRIKISTNILLTNKRCKFINTYFHNSNIIENGYYSFILNENSKLFSSFMKNLNIEAKILERNEYSNNISYLDENGNTYKINKFLFRIFYYFFKDYFINKSINIEKNENLHSFLLKYVDKEICENLIIPYCYHYFNYHPRFVLMNSHFPNFVEKIKNKKSIIKSILSYNKNNSIFFSKNKKIFTFKEGNDILTRKLIENLKISNNVKLINNINNLQIKSKKNKIKIFLGREILKCDEVVFCLNPLELKKIFKKSKIEYKKKNIIIKYLSNFRTSKIKITNVCFKKNVLPFSYSLESLLLIKKNEKNKIISLLYDNNIFPQFNKNISKSFSKHDIFETSLRFLSTEQNDNKSINEINDFLHGTLKVKEKPDLIISNYYDVFPYNANTDKIFKKLINKNFKKVKIFWPFSFFKNFEFCLSEAKSFSETII</sequence>
<dbReference type="SUPFAM" id="SSF51971">
    <property type="entry name" value="Nucleotide-binding domain"/>
    <property type="match status" value="1"/>
</dbReference>
<dbReference type="KEGG" id="prel:PRELSG_0310200"/>
<dbReference type="Gene3D" id="3.50.50.60">
    <property type="entry name" value="FAD/NAD(P)-binding domain"/>
    <property type="match status" value="1"/>
</dbReference>
<organism evidence="1 2">
    <name type="scientific">Plasmodium relictum</name>
    <dbReference type="NCBI Taxonomy" id="85471"/>
    <lineage>
        <taxon>Eukaryota</taxon>
        <taxon>Sar</taxon>
        <taxon>Alveolata</taxon>
        <taxon>Apicomplexa</taxon>
        <taxon>Aconoidasida</taxon>
        <taxon>Haemosporida</taxon>
        <taxon>Plasmodiidae</taxon>
        <taxon>Plasmodium</taxon>
        <taxon>Plasmodium (Haemamoeba)</taxon>
    </lineage>
</organism>
<dbReference type="Proteomes" id="UP000220158">
    <property type="component" value="Chromosome 3"/>
</dbReference>
<dbReference type="InterPro" id="IPR036188">
    <property type="entry name" value="FAD/NAD-bd_sf"/>
</dbReference>
<protein>
    <recommendedName>
        <fullName evidence="3">Protoporphyrinogen oxidase</fullName>
    </recommendedName>
</protein>
<keyword evidence="2" id="KW-1185">Reference proteome</keyword>
<reference evidence="1 2" key="1">
    <citation type="submission" date="2015-04" db="EMBL/GenBank/DDBJ databases">
        <authorList>
            <consortium name="Pathogen Informatics"/>
        </authorList>
    </citation>
    <scope>NUCLEOTIDE SEQUENCE [LARGE SCALE GENOMIC DNA]</scope>
    <source>
        <strain evidence="1 2">SGS1</strain>
    </source>
</reference>
<name>A0A1J1H1F2_PLARL</name>
<accession>A0A1J1H1F2</accession>
<dbReference type="EMBL" id="LN835298">
    <property type="protein sequence ID" value="CRG98613.1"/>
    <property type="molecule type" value="Genomic_DNA"/>
</dbReference>
<dbReference type="OrthoDB" id="370517at2759"/>
<dbReference type="GeneID" id="39734710"/>
<dbReference type="AlphaFoldDB" id="A0A1J1H1F2"/>
<gene>
    <name evidence="1" type="ORF">PRELSG_0310200</name>
</gene>
<proteinExistence type="predicted"/>
<evidence type="ECO:0008006" key="3">
    <source>
        <dbReference type="Google" id="ProtNLM"/>
    </source>
</evidence>
<evidence type="ECO:0000313" key="2">
    <source>
        <dbReference type="Proteomes" id="UP000220158"/>
    </source>
</evidence>
<evidence type="ECO:0000313" key="1">
    <source>
        <dbReference type="EMBL" id="CRG98613.1"/>
    </source>
</evidence>
<dbReference type="RefSeq" id="XP_028531623.1">
    <property type="nucleotide sequence ID" value="XM_028680091.1"/>
</dbReference>
<dbReference type="VEuPathDB" id="PlasmoDB:PRELSG_0310200"/>